<dbReference type="GO" id="GO:0006412">
    <property type="term" value="P:translation"/>
    <property type="evidence" value="ECO:0007669"/>
    <property type="project" value="InterPro"/>
</dbReference>
<reference evidence="9 10" key="1">
    <citation type="submission" date="2024-03" db="EMBL/GenBank/DDBJ databases">
        <title>The genome assembly and annotation of the cricket Gryllus longicercus Weissman &amp; Gray.</title>
        <authorList>
            <person name="Szrajer S."/>
            <person name="Gray D."/>
            <person name="Ylla G."/>
        </authorList>
    </citation>
    <scope>NUCLEOTIDE SEQUENCE [LARGE SCALE GENOMIC DNA]</scope>
    <source>
        <strain evidence="9">DAG 2021-001</strain>
        <tissue evidence="9">Whole body minus gut</tissue>
    </source>
</reference>
<evidence type="ECO:0000256" key="6">
    <source>
        <dbReference type="ARBA" id="ARBA00023274"/>
    </source>
</evidence>
<gene>
    <name evidence="9" type="ORF">R5R35_013018</name>
</gene>
<evidence type="ECO:0000256" key="1">
    <source>
        <dbReference type="ARBA" id="ARBA00004173"/>
    </source>
</evidence>
<proteinExistence type="inferred from homology"/>
<dbReference type="EMBL" id="JAZDUA010000360">
    <property type="protein sequence ID" value="KAK7793802.1"/>
    <property type="molecule type" value="Genomic_DNA"/>
</dbReference>
<keyword evidence="3" id="KW-0809">Transit peptide</keyword>
<dbReference type="InterPro" id="IPR052143">
    <property type="entry name" value="Mitoribosomal_bL36m"/>
</dbReference>
<keyword evidence="5" id="KW-0496">Mitochondrion</keyword>
<protein>
    <recommendedName>
        <fullName evidence="7">Large ribosomal subunit protein bL36m</fullName>
    </recommendedName>
    <alternativeName>
        <fullName evidence="8">39S ribosomal protein L36, mitochondrial</fullName>
    </alternativeName>
</protein>
<comment type="similarity">
    <text evidence="2">Belongs to the bacterial ribosomal protein bL36 family.</text>
</comment>
<keyword evidence="4" id="KW-0689">Ribosomal protein</keyword>
<evidence type="ECO:0000313" key="10">
    <source>
        <dbReference type="Proteomes" id="UP001378592"/>
    </source>
</evidence>
<dbReference type="InterPro" id="IPR035977">
    <property type="entry name" value="Ribosomal_bL36_sp"/>
</dbReference>
<keyword evidence="10" id="KW-1185">Reference proteome</keyword>
<evidence type="ECO:0000256" key="5">
    <source>
        <dbReference type="ARBA" id="ARBA00023128"/>
    </source>
</evidence>
<dbReference type="PANTHER" id="PTHR46909">
    <property type="entry name" value="39S RIBOSOMAL PROTEIN L36, MITOCHONDRIAL"/>
    <property type="match status" value="1"/>
</dbReference>
<evidence type="ECO:0000313" key="9">
    <source>
        <dbReference type="EMBL" id="KAK7793802.1"/>
    </source>
</evidence>
<dbReference type="AlphaFoldDB" id="A0AAN9VB25"/>
<dbReference type="Proteomes" id="UP001378592">
    <property type="component" value="Unassembled WGS sequence"/>
</dbReference>
<evidence type="ECO:0000256" key="2">
    <source>
        <dbReference type="ARBA" id="ARBA00007645"/>
    </source>
</evidence>
<sequence length="127" mass="14473">MNVVKSFAIRLSPGMCVSRWFGSMSANTTAHTPLINALVRRELSSVTSCLMKSTFLKPRIPSLIISCGLKIKGKPRKRCKDCYFVVRQERLYVMCKTHQRHKQASLKAPEKVSWILSHATQSPVRPW</sequence>
<dbReference type="Pfam" id="PF00444">
    <property type="entry name" value="Ribosomal_L36"/>
    <property type="match status" value="1"/>
</dbReference>
<keyword evidence="6" id="KW-0687">Ribonucleoprotein</keyword>
<organism evidence="9 10">
    <name type="scientific">Gryllus longicercus</name>
    <dbReference type="NCBI Taxonomy" id="2509291"/>
    <lineage>
        <taxon>Eukaryota</taxon>
        <taxon>Metazoa</taxon>
        <taxon>Ecdysozoa</taxon>
        <taxon>Arthropoda</taxon>
        <taxon>Hexapoda</taxon>
        <taxon>Insecta</taxon>
        <taxon>Pterygota</taxon>
        <taxon>Neoptera</taxon>
        <taxon>Polyneoptera</taxon>
        <taxon>Orthoptera</taxon>
        <taxon>Ensifera</taxon>
        <taxon>Gryllidea</taxon>
        <taxon>Grylloidea</taxon>
        <taxon>Gryllidae</taxon>
        <taxon>Gryllinae</taxon>
        <taxon>Gryllus</taxon>
    </lineage>
</organism>
<dbReference type="GO" id="GO:0003735">
    <property type="term" value="F:structural constituent of ribosome"/>
    <property type="evidence" value="ECO:0007669"/>
    <property type="project" value="InterPro"/>
</dbReference>
<evidence type="ECO:0000256" key="7">
    <source>
        <dbReference type="ARBA" id="ARBA00035239"/>
    </source>
</evidence>
<name>A0AAN9VB25_9ORTH</name>
<evidence type="ECO:0000256" key="8">
    <source>
        <dbReference type="ARBA" id="ARBA00035411"/>
    </source>
</evidence>
<comment type="subcellular location">
    <subcellularLocation>
        <location evidence="1">Mitochondrion</location>
    </subcellularLocation>
</comment>
<accession>A0AAN9VB25</accession>
<dbReference type="InterPro" id="IPR000473">
    <property type="entry name" value="Ribosomal_bL36"/>
</dbReference>
<dbReference type="SUPFAM" id="SSF57840">
    <property type="entry name" value="Ribosomal protein L36"/>
    <property type="match status" value="1"/>
</dbReference>
<dbReference type="GO" id="GO:0005762">
    <property type="term" value="C:mitochondrial large ribosomal subunit"/>
    <property type="evidence" value="ECO:0007669"/>
    <property type="project" value="TreeGrafter"/>
</dbReference>
<dbReference type="PANTHER" id="PTHR46909:SF1">
    <property type="entry name" value="LARGE RIBOSOMAL SUBUNIT PROTEIN BL36M"/>
    <property type="match status" value="1"/>
</dbReference>
<comment type="caution">
    <text evidence="9">The sequence shown here is derived from an EMBL/GenBank/DDBJ whole genome shotgun (WGS) entry which is preliminary data.</text>
</comment>
<evidence type="ECO:0000256" key="3">
    <source>
        <dbReference type="ARBA" id="ARBA00022946"/>
    </source>
</evidence>
<evidence type="ECO:0000256" key="4">
    <source>
        <dbReference type="ARBA" id="ARBA00022980"/>
    </source>
</evidence>